<dbReference type="Proteomes" id="UP001162131">
    <property type="component" value="Unassembled WGS sequence"/>
</dbReference>
<gene>
    <name evidence="2" type="ORF">BSTOLATCC_MIC48063</name>
</gene>
<keyword evidence="1" id="KW-1133">Transmembrane helix</keyword>
<keyword evidence="1" id="KW-0472">Membrane</keyword>
<evidence type="ECO:0000256" key="1">
    <source>
        <dbReference type="SAM" id="Phobius"/>
    </source>
</evidence>
<name>A0AAU9JPS8_9CILI</name>
<dbReference type="AlphaFoldDB" id="A0AAU9JPS8"/>
<reference evidence="2" key="1">
    <citation type="submission" date="2021-09" db="EMBL/GenBank/DDBJ databases">
        <authorList>
            <consortium name="AG Swart"/>
            <person name="Singh M."/>
            <person name="Singh A."/>
            <person name="Seah K."/>
            <person name="Emmerich C."/>
        </authorList>
    </citation>
    <scope>NUCLEOTIDE SEQUENCE</scope>
    <source>
        <strain evidence="2">ATCC30299</strain>
    </source>
</reference>
<evidence type="ECO:0008006" key="4">
    <source>
        <dbReference type="Google" id="ProtNLM"/>
    </source>
</evidence>
<proteinExistence type="predicted"/>
<comment type="caution">
    <text evidence="2">The sequence shown here is derived from an EMBL/GenBank/DDBJ whole genome shotgun (WGS) entry which is preliminary data.</text>
</comment>
<evidence type="ECO:0000313" key="3">
    <source>
        <dbReference type="Proteomes" id="UP001162131"/>
    </source>
</evidence>
<organism evidence="2 3">
    <name type="scientific">Blepharisma stoltei</name>
    <dbReference type="NCBI Taxonomy" id="1481888"/>
    <lineage>
        <taxon>Eukaryota</taxon>
        <taxon>Sar</taxon>
        <taxon>Alveolata</taxon>
        <taxon>Ciliophora</taxon>
        <taxon>Postciliodesmatophora</taxon>
        <taxon>Heterotrichea</taxon>
        <taxon>Heterotrichida</taxon>
        <taxon>Blepharismidae</taxon>
        <taxon>Blepharisma</taxon>
    </lineage>
</organism>
<evidence type="ECO:0000313" key="2">
    <source>
        <dbReference type="EMBL" id="CAG9329237.1"/>
    </source>
</evidence>
<feature type="transmembrane region" description="Helical" evidence="1">
    <location>
        <begin position="324"/>
        <end position="347"/>
    </location>
</feature>
<protein>
    <recommendedName>
        <fullName evidence="4">Odorant receptor</fullName>
    </recommendedName>
</protein>
<accession>A0AAU9JPS8</accession>
<keyword evidence="3" id="KW-1185">Reference proteome</keyword>
<sequence length="369" mass="43522">MNEFSRKLNNSESVWKEVTFLLLNGYGEAFQYCNRSLFEIVECQKSMVDDFEIKIYTLLGLGPTVLVLCVCLLLPFYYSVVKIENTLWNTLRAKSYAHYSELKQNLIERLKNIHSEPEIMAFDQKLSKDRRELKSLWKYIWRACLLVLAVIIFSIVNITYLYDKCADYLYYRPVFIREVINQQMLYTGLDIWATESAADNYGAPTSNIFPSLYPFRTSISQFQKVKSRLEYSDSTIIKQKFSSILSKKFKEMYYENLDGSETFAFGLYPSKEIFEFDSYLTADLPIPVDQWLRMMSISRELNSYYSMLIEDIDKYSKKLIDNQILIIIATLAIFILSLFVLYFGFYLTFFRSEKKYLQKIDAIINIVSY</sequence>
<keyword evidence="1" id="KW-0812">Transmembrane</keyword>
<feature type="transmembrane region" description="Helical" evidence="1">
    <location>
        <begin position="139"/>
        <end position="162"/>
    </location>
</feature>
<dbReference type="EMBL" id="CAJZBQ010000047">
    <property type="protein sequence ID" value="CAG9329237.1"/>
    <property type="molecule type" value="Genomic_DNA"/>
</dbReference>
<feature type="transmembrane region" description="Helical" evidence="1">
    <location>
        <begin position="55"/>
        <end position="78"/>
    </location>
</feature>